<accession>A0A1R1J8F9</accession>
<name>A0A1R1J8F9_9BURK</name>
<evidence type="ECO:0000313" key="1">
    <source>
        <dbReference type="EMBL" id="OMG71371.1"/>
    </source>
</evidence>
<dbReference type="RefSeq" id="WP_076479674.1">
    <property type="nucleotide sequence ID" value="NZ_MTJZ01000033.1"/>
</dbReference>
<dbReference type="AlphaFoldDB" id="A0A1R1J8F9"/>
<protein>
    <submittedName>
        <fullName evidence="1">Uncharacterized protein</fullName>
    </submittedName>
</protein>
<gene>
    <name evidence="1" type="ORF">BW685_21515</name>
</gene>
<sequence length="101" mass="10909">MNDTAENWIDDMLSLATNARTNAGVSDDEARAAIESMSMLRNDYKGKAGVPMAVVNVLIDLQSSLISSGTRHGEELGNEQMATKLYELASCLADIARDMTL</sequence>
<evidence type="ECO:0000313" key="2">
    <source>
        <dbReference type="Proteomes" id="UP000187194"/>
    </source>
</evidence>
<comment type="caution">
    <text evidence="1">The sequence shown here is derived from an EMBL/GenBank/DDBJ whole genome shotgun (WGS) entry which is preliminary data.</text>
</comment>
<organism evidence="1 2">
    <name type="scientific">Burkholderia ubonensis</name>
    <dbReference type="NCBI Taxonomy" id="101571"/>
    <lineage>
        <taxon>Bacteria</taxon>
        <taxon>Pseudomonadati</taxon>
        <taxon>Pseudomonadota</taxon>
        <taxon>Betaproteobacteria</taxon>
        <taxon>Burkholderiales</taxon>
        <taxon>Burkholderiaceae</taxon>
        <taxon>Burkholderia</taxon>
        <taxon>Burkholderia cepacia complex</taxon>
    </lineage>
</organism>
<dbReference type="Proteomes" id="UP000187194">
    <property type="component" value="Unassembled WGS sequence"/>
</dbReference>
<reference evidence="1 2" key="1">
    <citation type="submission" date="2017-01" db="EMBL/GenBank/DDBJ databases">
        <title>Phylogeographic, genomic and meropenem susceptibility analysis of Burkholderia ubonensis.</title>
        <authorList>
            <person name="Price E.P."/>
            <person name="Sarovich D.S."/>
            <person name="Webb J.R."/>
            <person name="Hall C.M."/>
            <person name="Sahl J.W."/>
            <person name="Kaestli M."/>
            <person name="Mayo M."/>
            <person name="Harrington G."/>
            <person name="Baker A.L."/>
            <person name="Sidak-Loftis L.C."/>
            <person name="Lummis M."/>
            <person name="Schupp J.M."/>
            <person name="Gillece J.D."/>
            <person name="Tuanyok A."/>
            <person name="Warner J."/>
            <person name="Busch J.D."/>
            <person name="Keim P."/>
            <person name="Currie B.J."/>
            <person name="Wagner D.M."/>
        </authorList>
    </citation>
    <scope>NUCLEOTIDE SEQUENCE [LARGE SCALE GENOMIC DNA]</scope>
    <source>
        <strain evidence="1 2">A21</strain>
    </source>
</reference>
<dbReference type="EMBL" id="MTJZ01000033">
    <property type="protein sequence ID" value="OMG71371.1"/>
    <property type="molecule type" value="Genomic_DNA"/>
</dbReference>
<proteinExistence type="predicted"/>